<keyword evidence="4" id="KW-0805">Transcription regulation</keyword>
<keyword evidence="5" id="KW-0804">Transcription</keyword>
<dbReference type="Pfam" id="PF00589">
    <property type="entry name" value="Phage_integrase"/>
    <property type="match status" value="1"/>
</dbReference>
<dbReference type="PROSITE" id="PS51898">
    <property type="entry name" value="TYR_RECOMBINASE"/>
    <property type="match status" value="1"/>
</dbReference>
<keyword evidence="2" id="KW-1029">Fimbrium biogenesis</keyword>
<dbReference type="Gene3D" id="1.10.443.10">
    <property type="entry name" value="Intergrase catalytic core"/>
    <property type="match status" value="1"/>
</dbReference>
<dbReference type="PANTHER" id="PTHR30349">
    <property type="entry name" value="PHAGE INTEGRASE-RELATED"/>
    <property type="match status" value="1"/>
</dbReference>
<dbReference type="InterPro" id="IPR002104">
    <property type="entry name" value="Integrase_catalytic"/>
</dbReference>
<dbReference type="GO" id="GO:0003677">
    <property type="term" value="F:DNA binding"/>
    <property type="evidence" value="ECO:0007669"/>
    <property type="project" value="InterPro"/>
</dbReference>
<evidence type="ECO:0000313" key="8">
    <source>
        <dbReference type="EMBL" id="SUI51428.1"/>
    </source>
</evidence>
<evidence type="ECO:0000313" key="9">
    <source>
        <dbReference type="Proteomes" id="UP000255529"/>
    </source>
</evidence>
<sequence length="197" mass="23041">MIKSQQHRKHLTRGEVGRLLLQAAAGRAPERDTCLIWMGFIHGCRVSELTGLRLADLDMDDGCLYISRLKNGLSTTHPLETTEKRLLQRWLEKRQFCRNLDDQDWLFLSQKGYRLSRQRIFRMLREYGRRAGLEVEAHPHMLRHACGYALADNGADTRVIQDYLGHRNIQHTVLYTAANAGRFRDLWEEKRQKNVTL</sequence>
<gene>
    <name evidence="8" type="primary">xerD_2</name>
    <name evidence="8" type="ORF">NCTC11544_01253</name>
</gene>
<dbReference type="PANTHER" id="PTHR30349:SF62">
    <property type="entry name" value="TYPE 1 FIMBRIAE REGULATORY PROTEIN FIMB-RELATED"/>
    <property type="match status" value="1"/>
</dbReference>
<name>A0A379YWT5_9GAMM</name>
<evidence type="ECO:0000256" key="2">
    <source>
        <dbReference type="ARBA" id="ARBA00022558"/>
    </source>
</evidence>
<feature type="domain" description="Tyr recombinase" evidence="7">
    <location>
        <begin position="6"/>
        <end position="188"/>
    </location>
</feature>
<comment type="similarity">
    <text evidence="1">Belongs to the 'phage' integrase family.</text>
</comment>
<reference evidence="8 9" key="1">
    <citation type="submission" date="2018-06" db="EMBL/GenBank/DDBJ databases">
        <authorList>
            <consortium name="Pathogen Informatics"/>
            <person name="Doyle S."/>
        </authorList>
    </citation>
    <scope>NUCLEOTIDE SEQUENCE [LARGE SCALE GENOMIC DNA]</scope>
    <source>
        <strain evidence="8 9">NCTC11544</strain>
    </source>
</reference>
<dbReference type="GO" id="GO:0006310">
    <property type="term" value="P:DNA recombination"/>
    <property type="evidence" value="ECO:0007669"/>
    <property type="project" value="UniProtKB-KW"/>
</dbReference>
<dbReference type="EMBL" id="UGYN01000002">
    <property type="protein sequence ID" value="SUI51428.1"/>
    <property type="molecule type" value="Genomic_DNA"/>
</dbReference>
<dbReference type="InterPro" id="IPR050090">
    <property type="entry name" value="Tyrosine_recombinase_XerCD"/>
</dbReference>
<dbReference type="SUPFAM" id="SSF56349">
    <property type="entry name" value="DNA breaking-rejoining enzymes"/>
    <property type="match status" value="1"/>
</dbReference>
<organism evidence="8 9">
    <name type="scientific">Serratia quinivorans</name>
    <dbReference type="NCBI Taxonomy" id="137545"/>
    <lineage>
        <taxon>Bacteria</taxon>
        <taxon>Pseudomonadati</taxon>
        <taxon>Pseudomonadota</taxon>
        <taxon>Gammaproteobacteria</taxon>
        <taxon>Enterobacterales</taxon>
        <taxon>Yersiniaceae</taxon>
        <taxon>Serratia</taxon>
    </lineage>
</organism>
<proteinExistence type="inferred from homology"/>
<protein>
    <submittedName>
        <fullName evidence="8">Tyrosine recombinase XerD</fullName>
    </submittedName>
</protein>
<dbReference type="NCBIfam" id="NF007370">
    <property type="entry name" value="PRK09870.1"/>
    <property type="match status" value="1"/>
</dbReference>
<dbReference type="RefSeq" id="WP_115183151.1">
    <property type="nucleotide sequence ID" value="NZ_CAMKUF010000002.1"/>
</dbReference>
<evidence type="ECO:0000256" key="5">
    <source>
        <dbReference type="ARBA" id="ARBA00023163"/>
    </source>
</evidence>
<accession>A0A379YWT5</accession>
<dbReference type="Proteomes" id="UP000255529">
    <property type="component" value="Unassembled WGS sequence"/>
</dbReference>
<evidence type="ECO:0000256" key="4">
    <source>
        <dbReference type="ARBA" id="ARBA00023015"/>
    </source>
</evidence>
<dbReference type="InterPro" id="IPR011010">
    <property type="entry name" value="DNA_brk_join_enz"/>
</dbReference>
<dbReference type="InterPro" id="IPR013762">
    <property type="entry name" value="Integrase-like_cat_sf"/>
</dbReference>
<evidence type="ECO:0000259" key="7">
    <source>
        <dbReference type="PROSITE" id="PS51898"/>
    </source>
</evidence>
<keyword evidence="3" id="KW-0229">DNA integration</keyword>
<evidence type="ECO:0000256" key="6">
    <source>
        <dbReference type="ARBA" id="ARBA00023172"/>
    </source>
</evidence>
<keyword evidence="6" id="KW-0233">DNA recombination</keyword>
<evidence type="ECO:0000256" key="3">
    <source>
        <dbReference type="ARBA" id="ARBA00022908"/>
    </source>
</evidence>
<dbReference type="GO" id="GO:0015074">
    <property type="term" value="P:DNA integration"/>
    <property type="evidence" value="ECO:0007669"/>
    <property type="project" value="UniProtKB-KW"/>
</dbReference>
<evidence type="ECO:0000256" key="1">
    <source>
        <dbReference type="ARBA" id="ARBA00008857"/>
    </source>
</evidence>
<dbReference type="AlphaFoldDB" id="A0A379YWT5"/>